<evidence type="ECO:0000313" key="4">
    <source>
        <dbReference type="EMBL" id="MBO3735101.1"/>
    </source>
</evidence>
<keyword evidence="1 4" id="KW-0378">Hydrolase</keyword>
<dbReference type="InterPro" id="IPR049492">
    <property type="entry name" value="BD-FAE-like_dom"/>
</dbReference>
<evidence type="ECO:0000256" key="2">
    <source>
        <dbReference type="SAM" id="Phobius"/>
    </source>
</evidence>
<dbReference type="EMBL" id="JAGFNP010000013">
    <property type="protein sequence ID" value="MBO3735101.1"/>
    <property type="molecule type" value="Genomic_DNA"/>
</dbReference>
<evidence type="ECO:0000256" key="1">
    <source>
        <dbReference type="ARBA" id="ARBA00022801"/>
    </source>
</evidence>
<organism evidence="4 5">
    <name type="scientific">Glycomyces niveus</name>
    <dbReference type="NCBI Taxonomy" id="2820287"/>
    <lineage>
        <taxon>Bacteria</taxon>
        <taxon>Bacillati</taxon>
        <taxon>Actinomycetota</taxon>
        <taxon>Actinomycetes</taxon>
        <taxon>Glycomycetales</taxon>
        <taxon>Glycomycetaceae</taxon>
        <taxon>Glycomyces</taxon>
    </lineage>
</organism>
<sequence length="398" mass="41626">MTDTATPETPRAARKAGRPARILRGLLRASAWTVAVLVLLMAIAFFGAPLPLGPLEDTASVIAMLVPWTTGLLLAFTAILAAAAVLARRRRRLATVAGIAGLAALGMIATPWAATARETDVNWSAYFAAAPAPQPDATDTYASIDGHDLKVDVYLPETAEPAPAVVYVHGGGWSGGSRSESAPWQQWLSDQGYAVFSIDYRLAPTPRWEDAVGDVKCALGWVRANASEYGADAGNVSIAGDSAGGHLSMMAAYTVGDPALAPSCAVDEAPVASVMSWFAPTDLASLETDSDMPDSARGYLTEFLGAGLAEEPSRYEAASPLTYARPGLPPTMIVQGGADRLVPLEQGEALAASLERAGVPVATLDLPWAHHGFTGQWGSWASQALRPAVVDFLAEHAH</sequence>
<keyword evidence="2" id="KW-0472">Membrane</keyword>
<gene>
    <name evidence="4" type="ORF">J5V16_19900</name>
</gene>
<name>A0ABS3U9J7_9ACTN</name>
<dbReference type="RefSeq" id="WP_208498730.1">
    <property type="nucleotide sequence ID" value="NZ_JAGFNP010000013.1"/>
</dbReference>
<dbReference type="InterPro" id="IPR029058">
    <property type="entry name" value="AB_hydrolase_fold"/>
</dbReference>
<dbReference type="SUPFAM" id="SSF53474">
    <property type="entry name" value="alpha/beta-Hydrolases"/>
    <property type="match status" value="1"/>
</dbReference>
<feature type="transmembrane region" description="Helical" evidence="2">
    <location>
        <begin position="60"/>
        <end position="86"/>
    </location>
</feature>
<dbReference type="Gene3D" id="3.40.50.1820">
    <property type="entry name" value="alpha/beta hydrolase"/>
    <property type="match status" value="1"/>
</dbReference>
<protein>
    <submittedName>
        <fullName evidence="4">Alpha/beta hydrolase</fullName>
    </submittedName>
</protein>
<dbReference type="GO" id="GO:0016787">
    <property type="term" value="F:hydrolase activity"/>
    <property type="evidence" value="ECO:0007669"/>
    <property type="project" value="UniProtKB-KW"/>
</dbReference>
<accession>A0ABS3U9J7</accession>
<feature type="domain" description="BD-FAE-like" evidence="3">
    <location>
        <begin position="152"/>
        <end position="354"/>
    </location>
</feature>
<evidence type="ECO:0000259" key="3">
    <source>
        <dbReference type="Pfam" id="PF20434"/>
    </source>
</evidence>
<dbReference type="InterPro" id="IPR050300">
    <property type="entry name" value="GDXG_lipolytic_enzyme"/>
</dbReference>
<proteinExistence type="predicted"/>
<keyword evidence="2" id="KW-0812">Transmembrane</keyword>
<keyword evidence="2" id="KW-1133">Transmembrane helix</keyword>
<evidence type="ECO:0000313" key="5">
    <source>
        <dbReference type="Proteomes" id="UP000681341"/>
    </source>
</evidence>
<dbReference type="PANTHER" id="PTHR48081">
    <property type="entry name" value="AB HYDROLASE SUPERFAMILY PROTEIN C4A8.06C"/>
    <property type="match status" value="1"/>
</dbReference>
<comment type="caution">
    <text evidence="4">The sequence shown here is derived from an EMBL/GenBank/DDBJ whole genome shotgun (WGS) entry which is preliminary data.</text>
</comment>
<feature type="transmembrane region" description="Helical" evidence="2">
    <location>
        <begin position="93"/>
        <end position="114"/>
    </location>
</feature>
<keyword evidence="5" id="KW-1185">Reference proteome</keyword>
<dbReference type="Pfam" id="PF20434">
    <property type="entry name" value="BD-FAE"/>
    <property type="match status" value="1"/>
</dbReference>
<dbReference type="Proteomes" id="UP000681341">
    <property type="component" value="Unassembled WGS sequence"/>
</dbReference>
<reference evidence="4 5" key="1">
    <citation type="submission" date="2021-03" db="EMBL/GenBank/DDBJ databases">
        <title>Glycomyces sp. nov., a novel actinomycete isolated from soil.</title>
        <authorList>
            <person name="Yang X."/>
            <person name="Xu X."/>
        </authorList>
    </citation>
    <scope>NUCLEOTIDE SEQUENCE [LARGE SCALE GENOMIC DNA]</scope>
    <source>
        <strain evidence="4 5">NEAU-S30</strain>
    </source>
</reference>
<feature type="transmembrane region" description="Helical" evidence="2">
    <location>
        <begin position="25"/>
        <end position="48"/>
    </location>
</feature>
<dbReference type="PANTHER" id="PTHR48081:SF13">
    <property type="entry name" value="ALPHA_BETA HYDROLASE"/>
    <property type="match status" value="1"/>
</dbReference>